<dbReference type="PANTHER" id="PTHR41248">
    <property type="entry name" value="NORD PROTEIN"/>
    <property type="match status" value="1"/>
</dbReference>
<name>A0ABQ5VBT6_9PROT</name>
<gene>
    <name evidence="4" type="ORF">GCM10007853_23480</name>
</gene>
<dbReference type="InterPro" id="IPR036465">
    <property type="entry name" value="vWFA_dom_sf"/>
</dbReference>
<feature type="compositionally biased region" description="Acidic residues" evidence="2">
    <location>
        <begin position="252"/>
        <end position="282"/>
    </location>
</feature>
<feature type="domain" description="VWFA" evidence="3">
    <location>
        <begin position="398"/>
        <end position="601"/>
    </location>
</feature>
<evidence type="ECO:0000259" key="3">
    <source>
        <dbReference type="PROSITE" id="PS50234"/>
    </source>
</evidence>
<dbReference type="EC" id="6.6.1.2" evidence="1"/>
<dbReference type="Proteomes" id="UP001161391">
    <property type="component" value="Unassembled WGS sequence"/>
</dbReference>
<organism evidence="4 5">
    <name type="scientific">Algimonas ampicilliniresistens</name>
    <dbReference type="NCBI Taxonomy" id="1298735"/>
    <lineage>
        <taxon>Bacteria</taxon>
        <taxon>Pseudomonadati</taxon>
        <taxon>Pseudomonadota</taxon>
        <taxon>Alphaproteobacteria</taxon>
        <taxon>Maricaulales</taxon>
        <taxon>Robiginitomaculaceae</taxon>
        <taxon>Algimonas</taxon>
    </lineage>
</organism>
<dbReference type="InterPro" id="IPR051928">
    <property type="entry name" value="NorD/CobT"/>
</dbReference>
<dbReference type="RefSeq" id="WP_284390913.1">
    <property type="nucleotide sequence ID" value="NZ_BSNK01000002.1"/>
</dbReference>
<dbReference type="EMBL" id="BSNK01000002">
    <property type="protein sequence ID" value="GLQ24474.1"/>
    <property type="molecule type" value="Genomic_DNA"/>
</dbReference>
<reference evidence="4" key="1">
    <citation type="journal article" date="2014" name="Int. J. Syst. Evol. Microbiol.">
        <title>Complete genome of a new Firmicutes species belonging to the dominant human colonic microbiota ('Ruminococcus bicirculans') reveals two chromosomes and a selective capacity to utilize plant glucans.</title>
        <authorList>
            <consortium name="NISC Comparative Sequencing Program"/>
            <person name="Wegmann U."/>
            <person name="Louis P."/>
            <person name="Goesmann A."/>
            <person name="Henrissat B."/>
            <person name="Duncan S.H."/>
            <person name="Flint H.J."/>
        </authorList>
    </citation>
    <scope>NUCLEOTIDE SEQUENCE</scope>
    <source>
        <strain evidence="4">NBRC 108219</strain>
    </source>
</reference>
<evidence type="ECO:0000313" key="5">
    <source>
        <dbReference type="Proteomes" id="UP001161391"/>
    </source>
</evidence>
<feature type="region of interest" description="Disordered" evidence="2">
    <location>
        <begin position="211"/>
        <end position="301"/>
    </location>
</feature>
<evidence type="ECO:0000256" key="1">
    <source>
        <dbReference type="NCBIfam" id="TIGR01651"/>
    </source>
</evidence>
<dbReference type="PIRSF" id="PIRSF031715">
    <property type="entry name" value="Cob_chel_CobT"/>
    <property type="match status" value="1"/>
</dbReference>
<dbReference type="PANTHER" id="PTHR41248:SF1">
    <property type="entry name" value="NORD PROTEIN"/>
    <property type="match status" value="1"/>
</dbReference>
<feature type="compositionally biased region" description="Polar residues" evidence="2">
    <location>
        <begin position="283"/>
        <end position="292"/>
    </location>
</feature>
<dbReference type="InterPro" id="IPR002035">
    <property type="entry name" value="VWF_A"/>
</dbReference>
<dbReference type="SUPFAM" id="SSF53300">
    <property type="entry name" value="vWA-like"/>
    <property type="match status" value="1"/>
</dbReference>
<dbReference type="CDD" id="cd01454">
    <property type="entry name" value="vWA_norD_type"/>
    <property type="match status" value="1"/>
</dbReference>
<accession>A0ABQ5VBT6</accession>
<sequence length="611" mass="67764">MKNDSTQPIDGFKRSLSAATKAIAAREDLEVSYGGDVAGLVRDQVMLPSLPPRPKPGQIAKARGEADALALRIALHDAEVHATNMPKSGASRAVFEALEQARIETLGGQHLAGLADNLSAALSARATKRGFDKADIAKDDTSFAEAIGLYARERLSGRDLPASTKGIMEAWREEIGQRSKGRIKALLDHIGDQDQFGRMVNDFIADLSLDRDNADPEQDDDQNEDSQEDEQEQEDQSADSPNEEQQGQTEVSDADALEDESDDAQDIVDAENVDGESDDSEQSPDAPSQRPQPRNLPDPYRVYSTRHDEVIKAEDLCPTDELERLRGYLDGHMAGLSSVISRLANRLQRRLQAQQQRSWTFDLEEGMLDTARLTRVIIDPMSALTFKEEKETDFRDTVVSILIDNSGSMRGRPIMVAAVCADIMARTLERCGVKAEILGFTTKAWKGGKSFQDWMAAGKPAQPGRLNDLRHIVYKSADMPWRRAKRNLGLMMREGLLKENIDGEALDWAYRRLMARPEQRRILMVISDGAPVDDATQSQNKTGLLESHLRLMIDKIENRSEVELVAIGIGHDVTRWYSRAITIMDVEQLGGAMTEKLAELFDQNGKAGRGR</sequence>
<dbReference type="Gene3D" id="3.40.50.410">
    <property type="entry name" value="von Willebrand factor, type A domain"/>
    <property type="match status" value="1"/>
</dbReference>
<dbReference type="NCBIfam" id="TIGR01651">
    <property type="entry name" value="CobT"/>
    <property type="match status" value="1"/>
</dbReference>
<dbReference type="Pfam" id="PF11775">
    <property type="entry name" value="CobT_C"/>
    <property type="match status" value="1"/>
</dbReference>
<comment type="caution">
    <text evidence="4">The sequence shown here is derived from an EMBL/GenBank/DDBJ whole genome shotgun (WGS) entry which is preliminary data.</text>
</comment>
<protein>
    <recommendedName>
        <fullName evidence="1">Cobaltochelatase subunit CobT</fullName>
        <ecNumber evidence="1">6.6.1.2</ecNumber>
    </recommendedName>
</protein>
<dbReference type="InterPro" id="IPR006538">
    <property type="entry name" value="CobT"/>
</dbReference>
<feature type="compositionally biased region" description="Acidic residues" evidence="2">
    <location>
        <begin position="215"/>
        <end position="237"/>
    </location>
</feature>
<reference evidence="4" key="2">
    <citation type="submission" date="2023-01" db="EMBL/GenBank/DDBJ databases">
        <title>Draft genome sequence of Algimonas ampicilliniresistens strain NBRC 108219.</title>
        <authorList>
            <person name="Sun Q."/>
            <person name="Mori K."/>
        </authorList>
    </citation>
    <scope>NUCLEOTIDE SEQUENCE</scope>
    <source>
        <strain evidence="4">NBRC 108219</strain>
    </source>
</reference>
<dbReference type="InterPro" id="IPR025861">
    <property type="entry name" value="CobT_VWA_dom"/>
</dbReference>
<keyword evidence="5" id="KW-1185">Reference proteome</keyword>
<evidence type="ECO:0000313" key="4">
    <source>
        <dbReference type="EMBL" id="GLQ24474.1"/>
    </source>
</evidence>
<dbReference type="Pfam" id="PF06213">
    <property type="entry name" value="CobT"/>
    <property type="match status" value="1"/>
</dbReference>
<dbReference type="PROSITE" id="PS50234">
    <property type="entry name" value="VWFA"/>
    <property type="match status" value="1"/>
</dbReference>
<proteinExistence type="predicted"/>
<evidence type="ECO:0000256" key="2">
    <source>
        <dbReference type="SAM" id="MobiDB-lite"/>
    </source>
</evidence>